<evidence type="ECO:0000313" key="2">
    <source>
        <dbReference type="Proteomes" id="UP000199086"/>
    </source>
</evidence>
<organism evidence="1 2">
    <name type="scientific">Raineyella antarctica</name>
    <dbReference type="NCBI Taxonomy" id="1577474"/>
    <lineage>
        <taxon>Bacteria</taxon>
        <taxon>Bacillati</taxon>
        <taxon>Actinomycetota</taxon>
        <taxon>Actinomycetes</taxon>
        <taxon>Propionibacteriales</taxon>
        <taxon>Propionibacteriaceae</taxon>
        <taxon>Raineyella</taxon>
    </lineage>
</organism>
<dbReference type="EMBL" id="FMYF01000011">
    <property type="protein sequence ID" value="SDB95254.1"/>
    <property type="molecule type" value="Genomic_DNA"/>
</dbReference>
<evidence type="ECO:0000313" key="1">
    <source>
        <dbReference type="EMBL" id="SDB95254.1"/>
    </source>
</evidence>
<dbReference type="STRING" id="1577474.GA0111570_11179"/>
<proteinExistence type="predicted"/>
<accession>A0A1G6HM33</accession>
<sequence>MNVRHITHRRNVDEAGLLIDAEQVCHGTVQGGVIAALAGPVDPLTHLNRDFHEHELGECVVAEELVVGSAVLLDGEGHFLRASQRPGAKKSLGRVDLGARRSDWLAAAHRK</sequence>
<protein>
    <submittedName>
        <fullName evidence="1">Uncharacterized protein</fullName>
    </submittedName>
</protein>
<dbReference type="Proteomes" id="UP000199086">
    <property type="component" value="Unassembled WGS sequence"/>
</dbReference>
<gene>
    <name evidence="1" type="ORF">GA0111570_11179</name>
</gene>
<name>A0A1G6HM33_9ACTN</name>
<dbReference type="AlphaFoldDB" id="A0A1G6HM33"/>
<dbReference type="RefSeq" id="WP_175557514.1">
    <property type="nucleotide sequence ID" value="NZ_FMYF01000011.1"/>
</dbReference>
<keyword evidence="2" id="KW-1185">Reference proteome</keyword>
<reference evidence="1 2" key="1">
    <citation type="submission" date="2016-06" db="EMBL/GenBank/DDBJ databases">
        <authorList>
            <person name="Olsen C.W."/>
            <person name="Carey S."/>
            <person name="Hinshaw L."/>
            <person name="Karasin A.I."/>
        </authorList>
    </citation>
    <scope>NUCLEOTIDE SEQUENCE [LARGE SCALE GENOMIC DNA]</scope>
    <source>
        <strain evidence="1 2">LZ-22</strain>
    </source>
</reference>